<evidence type="ECO:0000313" key="2">
    <source>
        <dbReference type="Proteomes" id="UP000001514"/>
    </source>
</evidence>
<dbReference type="AlphaFoldDB" id="D8QTE0"/>
<dbReference type="eggNOG" id="ENOG502QVK6">
    <property type="taxonomic scope" value="Eukaryota"/>
</dbReference>
<dbReference type="PANTHER" id="PTHR33973">
    <property type="entry name" value="OS07G0153300 PROTEIN"/>
    <property type="match status" value="1"/>
</dbReference>
<dbReference type="Pfam" id="PF07103">
    <property type="entry name" value="DUF1365"/>
    <property type="match status" value="1"/>
</dbReference>
<dbReference type="InParanoid" id="D8QTE0"/>
<dbReference type="EMBL" id="GL377566">
    <property type="protein sequence ID" value="EFJ36632.1"/>
    <property type="molecule type" value="Genomic_DNA"/>
</dbReference>
<protein>
    <recommendedName>
        <fullName evidence="3">DUF1365 domain-containing protein</fullName>
    </recommendedName>
</protein>
<reference evidence="1 2" key="1">
    <citation type="journal article" date="2011" name="Science">
        <title>The Selaginella genome identifies genetic changes associated with the evolution of vascular plants.</title>
        <authorList>
            <person name="Banks J.A."/>
            <person name="Nishiyama T."/>
            <person name="Hasebe M."/>
            <person name="Bowman J.L."/>
            <person name="Gribskov M."/>
            <person name="dePamphilis C."/>
            <person name="Albert V.A."/>
            <person name="Aono N."/>
            <person name="Aoyama T."/>
            <person name="Ambrose B.A."/>
            <person name="Ashton N.W."/>
            <person name="Axtell M.J."/>
            <person name="Barker E."/>
            <person name="Barker M.S."/>
            <person name="Bennetzen J.L."/>
            <person name="Bonawitz N.D."/>
            <person name="Chapple C."/>
            <person name="Cheng C."/>
            <person name="Correa L.G."/>
            <person name="Dacre M."/>
            <person name="DeBarry J."/>
            <person name="Dreyer I."/>
            <person name="Elias M."/>
            <person name="Engstrom E.M."/>
            <person name="Estelle M."/>
            <person name="Feng L."/>
            <person name="Finet C."/>
            <person name="Floyd S.K."/>
            <person name="Frommer W.B."/>
            <person name="Fujita T."/>
            <person name="Gramzow L."/>
            <person name="Gutensohn M."/>
            <person name="Harholt J."/>
            <person name="Hattori M."/>
            <person name="Heyl A."/>
            <person name="Hirai T."/>
            <person name="Hiwatashi Y."/>
            <person name="Ishikawa M."/>
            <person name="Iwata M."/>
            <person name="Karol K.G."/>
            <person name="Koehler B."/>
            <person name="Kolukisaoglu U."/>
            <person name="Kubo M."/>
            <person name="Kurata T."/>
            <person name="Lalonde S."/>
            <person name="Li K."/>
            <person name="Li Y."/>
            <person name="Litt A."/>
            <person name="Lyons E."/>
            <person name="Manning G."/>
            <person name="Maruyama T."/>
            <person name="Michael T.P."/>
            <person name="Mikami K."/>
            <person name="Miyazaki S."/>
            <person name="Morinaga S."/>
            <person name="Murata T."/>
            <person name="Mueller-Roeber B."/>
            <person name="Nelson D.R."/>
            <person name="Obara M."/>
            <person name="Oguri Y."/>
            <person name="Olmstead R.G."/>
            <person name="Onodera N."/>
            <person name="Petersen B.L."/>
            <person name="Pils B."/>
            <person name="Prigge M."/>
            <person name="Rensing S.A."/>
            <person name="Riano-Pachon D.M."/>
            <person name="Roberts A.W."/>
            <person name="Sato Y."/>
            <person name="Scheller H.V."/>
            <person name="Schulz B."/>
            <person name="Schulz C."/>
            <person name="Shakirov E.V."/>
            <person name="Shibagaki N."/>
            <person name="Shinohara N."/>
            <person name="Shippen D.E."/>
            <person name="Soerensen I."/>
            <person name="Sotooka R."/>
            <person name="Sugimoto N."/>
            <person name="Sugita M."/>
            <person name="Sumikawa N."/>
            <person name="Tanurdzic M."/>
            <person name="Theissen G."/>
            <person name="Ulvskov P."/>
            <person name="Wakazuki S."/>
            <person name="Weng J.K."/>
            <person name="Willats W.W."/>
            <person name="Wipf D."/>
            <person name="Wolf P.G."/>
            <person name="Yang L."/>
            <person name="Zimmer A.D."/>
            <person name="Zhu Q."/>
            <person name="Mitros T."/>
            <person name="Hellsten U."/>
            <person name="Loque D."/>
            <person name="Otillar R."/>
            <person name="Salamov A."/>
            <person name="Schmutz J."/>
            <person name="Shapiro H."/>
            <person name="Lindquist E."/>
            <person name="Lucas S."/>
            <person name="Rokhsar D."/>
            <person name="Grigoriev I.V."/>
        </authorList>
    </citation>
    <scope>NUCLEOTIDE SEQUENCE [LARGE SCALE GENOMIC DNA]</scope>
</reference>
<dbReference type="PANTHER" id="PTHR33973:SF4">
    <property type="entry name" value="OS07G0153300 PROTEIN"/>
    <property type="match status" value="1"/>
</dbReference>
<dbReference type="KEGG" id="smo:SELMODRAFT_164596"/>
<dbReference type="Proteomes" id="UP000001514">
    <property type="component" value="Unassembled WGS sequence"/>
</dbReference>
<organism evidence="2">
    <name type="scientific">Selaginella moellendorffii</name>
    <name type="common">Spikemoss</name>
    <dbReference type="NCBI Taxonomy" id="88036"/>
    <lineage>
        <taxon>Eukaryota</taxon>
        <taxon>Viridiplantae</taxon>
        <taxon>Streptophyta</taxon>
        <taxon>Embryophyta</taxon>
        <taxon>Tracheophyta</taxon>
        <taxon>Lycopodiopsida</taxon>
        <taxon>Selaginellales</taxon>
        <taxon>Selaginellaceae</taxon>
        <taxon>Selaginella</taxon>
    </lineage>
</organism>
<name>D8QTE0_SELML</name>
<dbReference type="FunCoup" id="D8QTE0">
    <property type="interactions" value="277"/>
</dbReference>
<evidence type="ECO:0008006" key="3">
    <source>
        <dbReference type="Google" id="ProtNLM"/>
    </source>
</evidence>
<dbReference type="OMA" id="DAPPRWF"/>
<evidence type="ECO:0000313" key="1">
    <source>
        <dbReference type="EMBL" id="EFJ36632.1"/>
    </source>
</evidence>
<accession>D8QTE0</accession>
<gene>
    <name evidence="1" type="ORF">SELMODRAFT_164596</name>
</gene>
<keyword evidence="2" id="KW-1185">Reference proteome</keyword>
<sequence>MAATCNIEGRGGALAQLGCLFVDVISTLVTSAVHSLRLLLPGASSRSGNFKLYQGRVWHERRRPVLHRFEYNVSYALVDLERMPDWFQARAALDHLGLDQAREIAGTKGPVHLLTIPASVGYEQNPLSVYYCYDIDGSLAKCIAEVTNTPWAERVTFAFDPQSDMVPKPLHVSPFMDMQGTWRIQASNPSEELQIAITVQHAELGNNYFSAVLKAKRVEHTKAAELLFWLMPHKVAVWIYWHAVVLLIKGVPFIAHPKYVDGILYREVAKGRDKNLNGNIERYCTWREAHCWPWK</sequence>
<dbReference type="OrthoDB" id="3340520at2759"/>
<proteinExistence type="predicted"/>
<dbReference type="HOGENOM" id="CLU_080847_0_0_1"/>
<dbReference type="InterPro" id="IPR010775">
    <property type="entry name" value="DUF1365"/>
</dbReference>
<dbReference type="Gramene" id="EFJ36632">
    <property type="protein sequence ID" value="EFJ36632"/>
    <property type="gene ID" value="SELMODRAFT_164596"/>
</dbReference>